<accession>A0AAN7UIM3</accession>
<dbReference type="Proteomes" id="UP001305414">
    <property type="component" value="Unassembled WGS sequence"/>
</dbReference>
<name>A0AAN7UIM3_9PEZI</name>
<dbReference type="AlphaFoldDB" id="A0AAN7UIM3"/>
<proteinExistence type="predicted"/>
<organism evidence="1 2">
    <name type="scientific">Xylaria bambusicola</name>
    <dbReference type="NCBI Taxonomy" id="326684"/>
    <lineage>
        <taxon>Eukaryota</taxon>
        <taxon>Fungi</taxon>
        <taxon>Dikarya</taxon>
        <taxon>Ascomycota</taxon>
        <taxon>Pezizomycotina</taxon>
        <taxon>Sordariomycetes</taxon>
        <taxon>Xylariomycetidae</taxon>
        <taxon>Xylariales</taxon>
        <taxon>Xylariaceae</taxon>
        <taxon>Xylaria</taxon>
    </lineage>
</organism>
<gene>
    <name evidence="1" type="ORF">RRF57_002356</name>
</gene>
<evidence type="ECO:0000313" key="2">
    <source>
        <dbReference type="Proteomes" id="UP001305414"/>
    </source>
</evidence>
<dbReference type="EMBL" id="JAWHQM010000004">
    <property type="protein sequence ID" value="KAK5626641.1"/>
    <property type="molecule type" value="Genomic_DNA"/>
</dbReference>
<reference evidence="1 2" key="1">
    <citation type="submission" date="2023-10" db="EMBL/GenBank/DDBJ databases">
        <title>Draft genome sequence of Xylaria bambusicola isolate GMP-LS, the root and basal stem rot pathogen of sugarcane in Indonesia.</title>
        <authorList>
            <person name="Selvaraj P."/>
            <person name="Muralishankar V."/>
            <person name="Muruganantham S."/>
            <person name="Sp S."/>
            <person name="Haryani S."/>
            <person name="Lau K.J.X."/>
            <person name="Naqvi N.I."/>
        </authorList>
    </citation>
    <scope>NUCLEOTIDE SEQUENCE [LARGE SCALE GENOMIC DNA]</scope>
    <source>
        <strain evidence="1">GMP-LS</strain>
    </source>
</reference>
<sequence length="291" mass="33685">MAISCWPLEWFSMWLADESRGNRVDVKRLPNDVKYDAEISMKRRLATRTKGILEISGKMVSFLHRTARDWARESRVSDMISASSNCDIDLYMMLAEAEALGFSYPKKALDYSHDSMWEAIYKTLWYASHVQSQGQSVRQLIELLDYFDQQVLQTWLVAQQTWPAPLKLKSDQHWAEKQSRTGKGRCNTFLGITIQLAILPYVETKIRENKETRRQVTSKEWVGLLENATTGFLSFMSPDFRPNDGLPDIPAEKREAMLLFLHSQGFGRWGESIGSPLFRSVSQRLFSRRSR</sequence>
<comment type="caution">
    <text evidence="1">The sequence shown here is derived from an EMBL/GenBank/DDBJ whole genome shotgun (WGS) entry which is preliminary data.</text>
</comment>
<keyword evidence="2" id="KW-1185">Reference proteome</keyword>
<protein>
    <submittedName>
        <fullName evidence="1">Uncharacterized protein</fullName>
    </submittedName>
</protein>
<evidence type="ECO:0000313" key="1">
    <source>
        <dbReference type="EMBL" id="KAK5626641.1"/>
    </source>
</evidence>